<feature type="region of interest" description="Disordered" evidence="2">
    <location>
        <begin position="877"/>
        <end position="993"/>
    </location>
</feature>
<dbReference type="AlphaFoldDB" id="A0AAE0UFH5"/>
<feature type="region of interest" description="Disordered" evidence="2">
    <location>
        <begin position="255"/>
        <end position="288"/>
    </location>
</feature>
<dbReference type="GO" id="GO:0019901">
    <property type="term" value="F:protein kinase binding"/>
    <property type="evidence" value="ECO:0007669"/>
    <property type="project" value="TreeGrafter"/>
</dbReference>
<evidence type="ECO:0000259" key="3">
    <source>
        <dbReference type="Pfam" id="PF16561"/>
    </source>
</evidence>
<dbReference type="PANTHER" id="PTHR10343:SF81">
    <property type="entry name" value="CRUCIFORM DNA-RECOGNIZING PROTEIN 1-RELATED"/>
    <property type="match status" value="1"/>
</dbReference>
<dbReference type="Proteomes" id="UP001281003">
    <property type="component" value="Unassembled WGS sequence"/>
</dbReference>
<dbReference type="GO" id="GO:0005634">
    <property type="term" value="C:nucleus"/>
    <property type="evidence" value="ECO:0007669"/>
    <property type="project" value="TreeGrafter"/>
</dbReference>
<dbReference type="SUPFAM" id="SSF81296">
    <property type="entry name" value="E set domains"/>
    <property type="match status" value="1"/>
</dbReference>
<protein>
    <recommendedName>
        <fullName evidence="3">AMP-activated protein kinase glycogen-binding domain-containing protein</fullName>
    </recommendedName>
</protein>
<feature type="compositionally biased region" description="Basic and acidic residues" evidence="2">
    <location>
        <begin position="188"/>
        <end position="199"/>
    </location>
</feature>
<evidence type="ECO:0000256" key="1">
    <source>
        <dbReference type="ARBA" id="ARBA00038216"/>
    </source>
</evidence>
<name>A0AAE0UFH5_SORBR</name>
<keyword evidence="5" id="KW-1185">Reference proteome</keyword>
<sequence length="993" mass="103255">MATLLVGPKKPVLLGKGLRLHGTVGNGLCTLERWLLVTRELGRASSVAPLLRIYNLQITARRRDLSVSRDPSTFVIHGTSKYFIRYTHEDLSAAIFNLKKPSNPKATSDSETLSQLIPRINKLTMGTFTFRWPHAAEEVYVTGTFDGWSKSEQLDKVSDHFEKTVTLPDFADKVYYKFVVDGRWTTDHTAPQEKDHEGNENNVLLPENLNRTADPSTQDTEPQAMSNENRKVEGSSNTGEPTFAETIMSALNTVTPDSTAQPVSNPMDSKKNNGPPGGWVETPAADGDKTFSVSPLPATDGALNPIDLKPGEKIPDSVSAQNVNSHVTLDKESYEQSDRIPGVDFNTSPVAAPPISTDAETEFKVNPLPATEGALNPFKLAPGEKIPDDVRAADINTNVTLDKESYENSADRIPGLDAALPPVSNNMIPESSLPITSHNDVTINTVTPISTTAALAAQVPFNEPEVPEAVRESQEKAHVEPGASGMAEEVKGKAAVEDELLHKVSEVPSTSEGTAGYGTEKSETDLSLADAVAFAGNAAAAAVVGAATVAADKLPVVLETTKNAAVDVGSKIPGAVNATANAAADVGSKIGQTASEALSTTADAATNAASAAKDTTSDALGSAANVAASAGTQAKETAANSASTVQQTTANATSTVASSLPSAQDVTGHLPQAVQNILPASLQPASQNGQALPTSAEVERSLAAEKASRVEGVSAAVPVEVKNSIEKAGESPEATTNATAVLEKQAVEAELLKEVKPVPAEPPAVAAEVPSEVRDSLQQADQSPEAAGYPHAVHDKKLVEDELLKTVKPTESIPQAIASAVPEPVKDSITEAGKAPEAAANADVVAEKSAVEAQLLKEVKPAEIVADKKAVETELLQEVKPTEPIGESSTKATNNGTATNGSAANGSPANGAVANGSTAAASKPVEAPVTPTTPTTTEGFPAANGNGKATEQPAVTTGVETTATATTSASTTPERKKKNRVSGFFSKLKHKFT</sequence>
<dbReference type="EMBL" id="JAUTDP010000002">
    <property type="protein sequence ID" value="KAK3402143.1"/>
    <property type="molecule type" value="Genomic_DNA"/>
</dbReference>
<dbReference type="GO" id="GO:0031588">
    <property type="term" value="C:nucleotide-activated protein kinase complex"/>
    <property type="evidence" value="ECO:0007669"/>
    <property type="project" value="TreeGrafter"/>
</dbReference>
<proteinExistence type="inferred from homology"/>
<feature type="compositionally biased region" description="Low complexity" evidence="2">
    <location>
        <begin position="888"/>
        <end position="917"/>
    </location>
</feature>
<evidence type="ECO:0000313" key="4">
    <source>
        <dbReference type="EMBL" id="KAK3402143.1"/>
    </source>
</evidence>
<feature type="domain" description="AMP-activated protein kinase glycogen-binding" evidence="3">
    <location>
        <begin position="129"/>
        <end position="204"/>
    </location>
</feature>
<accession>A0AAE0UFH5</accession>
<dbReference type="GO" id="GO:0007165">
    <property type="term" value="P:signal transduction"/>
    <property type="evidence" value="ECO:0007669"/>
    <property type="project" value="TreeGrafter"/>
</dbReference>
<dbReference type="Pfam" id="PF16561">
    <property type="entry name" value="AMPK1_CBM"/>
    <property type="match status" value="1"/>
</dbReference>
<organism evidence="4 5">
    <name type="scientific">Sordaria brevicollis</name>
    <dbReference type="NCBI Taxonomy" id="83679"/>
    <lineage>
        <taxon>Eukaryota</taxon>
        <taxon>Fungi</taxon>
        <taxon>Dikarya</taxon>
        <taxon>Ascomycota</taxon>
        <taxon>Pezizomycotina</taxon>
        <taxon>Sordariomycetes</taxon>
        <taxon>Sordariomycetidae</taxon>
        <taxon>Sordariales</taxon>
        <taxon>Sordariaceae</taxon>
        <taxon>Sordaria</taxon>
    </lineage>
</organism>
<dbReference type="InterPro" id="IPR050827">
    <property type="entry name" value="CRP1_MDG1_kinase"/>
</dbReference>
<feature type="compositionally biased region" description="Polar residues" evidence="2">
    <location>
        <begin position="211"/>
        <end position="227"/>
    </location>
</feature>
<feature type="region of interest" description="Disordered" evidence="2">
    <location>
        <begin position="188"/>
        <end position="241"/>
    </location>
</feature>
<dbReference type="CDD" id="cd02859">
    <property type="entry name" value="E_set_AMPKbeta_like_N"/>
    <property type="match status" value="1"/>
</dbReference>
<reference evidence="4" key="2">
    <citation type="submission" date="2023-07" db="EMBL/GenBank/DDBJ databases">
        <authorList>
            <consortium name="Lawrence Berkeley National Laboratory"/>
            <person name="Haridas S."/>
            <person name="Hensen N."/>
            <person name="Bonometti L."/>
            <person name="Westerberg I."/>
            <person name="Brannstrom I.O."/>
            <person name="Guillou S."/>
            <person name="Cros-Aarteil S."/>
            <person name="Calhoun S."/>
            <person name="Kuo A."/>
            <person name="Mondo S."/>
            <person name="Pangilinan J."/>
            <person name="Riley R."/>
            <person name="LaButti K."/>
            <person name="Andreopoulos B."/>
            <person name="Lipzen A."/>
            <person name="Chen C."/>
            <person name="Yanf M."/>
            <person name="Daum C."/>
            <person name="Ng V."/>
            <person name="Clum A."/>
            <person name="Steindorff A."/>
            <person name="Ohm R."/>
            <person name="Martin F."/>
            <person name="Silar P."/>
            <person name="Natvig D."/>
            <person name="Lalanne C."/>
            <person name="Gautier V."/>
            <person name="Ament-velasquez S.L."/>
            <person name="Kruys A."/>
            <person name="Hutchinson M.I."/>
            <person name="Powell A.J."/>
            <person name="Barry K."/>
            <person name="Miller A.N."/>
            <person name="Grigoriev I.V."/>
            <person name="Debuchy R."/>
            <person name="Gladieux P."/>
            <person name="Thoren M.H."/>
            <person name="Johannesson H."/>
        </authorList>
    </citation>
    <scope>NUCLEOTIDE SEQUENCE</scope>
    <source>
        <strain evidence="4">FGSC 1904</strain>
    </source>
</reference>
<reference evidence="4" key="1">
    <citation type="journal article" date="2023" name="Mol. Phylogenet. Evol.">
        <title>Genome-scale phylogeny and comparative genomics of the fungal order Sordariales.</title>
        <authorList>
            <person name="Hensen N."/>
            <person name="Bonometti L."/>
            <person name="Westerberg I."/>
            <person name="Brannstrom I.O."/>
            <person name="Guillou S."/>
            <person name="Cros-Aarteil S."/>
            <person name="Calhoun S."/>
            <person name="Haridas S."/>
            <person name="Kuo A."/>
            <person name="Mondo S."/>
            <person name="Pangilinan J."/>
            <person name="Riley R."/>
            <person name="LaButti K."/>
            <person name="Andreopoulos B."/>
            <person name="Lipzen A."/>
            <person name="Chen C."/>
            <person name="Yan M."/>
            <person name="Daum C."/>
            <person name="Ng V."/>
            <person name="Clum A."/>
            <person name="Steindorff A."/>
            <person name="Ohm R.A."/>
            <person name="Martin F."/>
            <person name="Silar P."/>
            <person name="Natvig D.O."/>
            <person name="Lalanne C."/>
            <person name="Gautier V."/>
            <person name="Ament-Velasquez S.L."/>
            <person name="Kruys A."/>
            <person name="Hutchinson M.I."/>
            <person name="Powell A.J."/>
            <person name="Barry K."/>
            <person name="Miller A.N."/>
            <person name="Grigoriev I.V."/>
            <person name="Debuchy R."/>
            <person name="Gladieux P."/>
            <person name="Hiltunen Thoren M."/>
            <person name="Johannesson H."/>
        </authorList>
    </citation>
    <scope>NUCLEOTIDE SEQUENCE</scope>
    <source>
        <strain evidence="4">FGSC 1904</strain>
    </source>
</reference>
<dbReference type="PANTHER" id="PTHR10343">
    <property type="entry name" value="5'-AMP-ACTIVATED PROTEIN KINASE , BETA SUBUNIT"/>
    <property type="match status" value="1"/>
</dbReference>
<comment type="caution">
    <text evidence="4">The sequence shown here is derived from an EMBL/GenBank/DDBJ whole genome shotgun (WGS) entry which is preliminary data.</text>
</comment>
<comment type="similarity">
    <text evidence="1">Belongs to the CRP1/MDG1 family.</text>
</comment>
<dbReference type="Gene3D" id="2.60.40.10">
    <property type="entry name" value="Immunoglobulins"/>
    <property type="match status" value="1"/>
</dbReference>
<feature type="compositionally biased region" description="Polar residues" evidence="2">
    <location>
        <begin position="255"/>
        <end position="267"/>
    </location>
</feature>
<dbReference type="InterPro" id="IPR014756">
    <property type="entry name" value="Ig_E-set"/>
</dbReference>
<feature type="compositionally biased region" description="Low complexity" evidence="2">
    <location>
        <begin position="200"/>
        <end position="210"/>
    </location>
</feature>
<gene>
    <name evidence="4" type="ORF">B0T20DRAFT_476245</name>
</gene>
<feature type="compositionally biased region" description="Low complexity" evidence="2">
    <location>
        <begin position="953"/>
        <end position="972"/>
    </location>
</feature>
<dbReference type="InterPro" id="IPR013783">
    <property type="entry name" value="Ig-like_fold"/>
</dbReference>
<dbReference type="GO" id="GO:0005737">
    <property type="term" value="C:cytoplasm"/>
    <property type="evidence" value="ECO:0007669"/>
    <property type="project" value="TreeGrafter"/>
</dbReference>
<dbReference type="InterPro" id="IPR032640">
    <property type="entry name" value="AMPK1_CBM"/>
</dbReference>
<evidence type="ECO:0000313" key="5">
    <source>
        <dbReference type="Proteomes" id="UP001281003"/>
    </source>
</evidence>
<evidence type="ECO:0000256" key="2">
    <source>
        <dbReference type="SAM" id="MobiDB-lite"/>
    </source>
</evidence>